<evidence type="ECO:0000313" key="8">
    <source>
        <dbReference type="EMBL" id="OJT06846.1"/>
    </source>
</evidence>
<evidence type="ECO:0000313" key="10">
    <source>
        <dbReference type="EMBL" id="OJT06869.1"/>
    </source>
</evidence>
<dbReference type="SUPFAM" id="SSF140996">
    <property type="entry name" value="Hermes dimerisation domain"/>
    <property type="match status" value="1"/>
</dbReference>
<dbReference type="STRING" id="154538.A0A1M2VH58"/>
<keyword evidence="5" id="KW-0539">Nucleus</keyword>
<feature type="region of interest" description="Disordered" evidence="6">
    <location>
        <begin position="1"/>
        <end position="66"/>
    </location>
</feature>
<evidence type="ECO:0000256" key="1">
    <source>
        <dbReference type="ARBA" id="ARBA00004123"/>
    </source>
</evidence>
<name>A0A1M2VH58_TRAPU</name>
<feature type="domain" description="HAT C-terminal dimerisation" evidence="7">
    <location>
        <begin position="721"/>
        <end position="804"/>
    </location>
</feature>
<comment type="subcellular location">
    <subcellularLocation>
        <location evidence="1">Nucleus</location>
    </subcellularLocation>
</comment>
<organism evidence="9 12">
    <name type="scientific">Trametes pubescens</name>
    <name type="common">White-rot fungus</name>
    <dbReference type="NCBI Taxonomy" id="154538"/>
    <lineage>
        <taxon>Eukaryota</taxon>
        <taxon>Fungi</taxon>
        <taxon>Dikarya</taxon>
        <taxon>Basidiomycota</taxon>
        <taxon>Agaricomycotina</taxon>
        <taxon>Agaricomycetes</taxon>
        <taxon>Polyporales</taxon>
        <taxon>Polyporaceae</taxon>
        <taxon>Trametes</taxon>
    </lineage>
</organism>
<evidence type="ECO:0000256" key="4">
    <source>
        <dbReference type="ARBA" id="ARBA00022833"/>
    </source>
</evidence>
<dbReference type="EMBL" id="MNAD01001249">
    <property type="protein sequence ID" value="OJT06863.1"/>
    <property type="molecule type" value="Genomic_DNA"/>
</dbReference>
<dbReference type="Pfam" id="PF05699">
    <property type="entry name" value="Dimer_Tnp_hAT"/>
    <property type="match status" value="1"/>
</dbReference>
<dbReference type="Proteomes" id="UP000184267">
    <property type="component" value="Unassembled WGS sequence"/>
</dbReference>
<dbReference type="GO" id="GO:0008270">
    <property type="term" value="F:zinc ion binding"/>
    <property type="evidence" value="ECO:0007669"/>
    <property type="project" value="UniProtKB-KW"/>
</dbReference>
<dbReference type="GO" id="GO:0005634">
    <property type="term" value="C:nucleus"/>
    <property type="evidence" value="ECO:0007669"/>
    <property type="project" value="UniProtKB-SubCell"/>
</dbReference>
<feature type="compositionally biased region" description="Polar residues" evidence="6">
    <location>
        <begin position="672"/>
        <end position="684"/>
    </location>
</feature>
<dbReference type="OMA" id="NIESARC"/>
<dbReference type="EMBL" id="MNAD01001248">
    <property type="protein sequence ID" value="OJT06869.1"/>
    <property type="molecule type" value="Genomic_DNA"/>
</dbReference>
<evidence type="ECO:0000256" key="6">
    <source>
        <dbReference type="SAM" id="MobiDB-lite"/>
    </source>
</evidence>
<protein>
    <recommendedName>
        <fullName evidence="7">HAT C-terminal dimerisation domain-containing protein</fullName>
    </recommendedName>
</protein>
<keyword evidence="3" id="KW-0863">Zinc-finger</keyword>
<dbReference type="EMBL" id="MNAD01001250">
    <property type="protein sequence ID" value="OJT06846.1"/>
    <property type="molecule type" value="Genomic_DNA"/>
</dbReference>
<dbReference type="AlphaFoldDB" id="A0A1M2VH58"/>
<evidence type="ECO:0000256" key="3">
    <source>
        <dbReference type="ARBA" id="ARBA00022771"/>
    </source>
</evidence>
<dbReference type="OrthoDB" id="2801431at2759"/>
<keyword evidence="4" id="KW-0862">Zinc</keyword>
<dbReference type="InterPro" id="IPR012337">
    <property type="entry name" value="RNaseH-like_sf"/>
</dbReference>
<feature type="region of interest" description="Disordered" evidence="6">
    <location>
        <begin position="667"/>
        <end position="706"/>
    </location>
</feature>
<evidence type="ECO:0000256" key="5">
    <source>
        <dbReference type="ARBA" id="ARBA00023242"/>
    </source>
</evidence>
<evidence type="ECO:0000313" key="9">
    <source>
        <dbReference type="EMBL" id="OJT06863.1"/>
    </source>
</evidence>
<dbReference type="EMBL" id="MNAD01001247">
    <property type="protein sequence ID" value="OJT06875.1"/>
    <property type="molecule type" value="Genomic_DNA"/>
</dbReference>
<gene>
    <name evidence="11" type="ORF">TRAPUB_2272</name>
    <name evidence="10" type="ORF">TRAPUB_2275</name>
    <name evidence="9" type="ORF">TRAPUB_2280</name>
    <name evidence="8" type="ORF">TRAPUB_2285</name>
</gene>
<evidence type="ECO:0000256" key="2">
    <source>
        <dbReference type="ARBA" id="ARBA00022723"/>
    </source>
</evidence>
<dbReference type="PANTHER" id="PTHR46481:SF10">
    <property type="entry name" value="ZINC FINGER BED DOMAIN-CONTAINING PROTEIN 39"/>
    <property type="match status" value="1"/>
</dbReference>
<evidence type="ECO:0000313" key="12">
    <source>
        <dbReference type="Proteomes" id="UP000184267"/>
    </source>
</evidence>
<reference evidence="9 12" key="1">
    <citation type="submission" date="2016-10" db="EMBL/GenBank/DDBJ databases">
        <title>Genome sequence of the basidiomycete white-rot fungus Trametes pubescens.</title>
        <authorList>
            <person name="Makela M.R."/>
            <person name="Granchi Z."/>
            <person name="Peng M."/>
            <person name="De Vries R.P."/>
            <person name="Grigoriev I."/>
            <person name="Riley R."/>
            <person name="Hilden K."/>
        </authorList>
    </citation>
    <scope>NUCLEOTIDE SEQUENCE [LARGE SCALE GENOMIC DNA]</scope>
    <source>
        <strain evidence="9 12">FBCC735</strain>
    </source>
</reference>
<evidence type="ECO:0000259" key="7">
    <source>
        <dbReference type="Pfam" id="PF05699"/>
    </source>
</evidence>
<dbReference type="InterPro" id="IPR052035">
    <property type="entry name" value="ZnF_BED_domain_contain"/>
</dbReference>
<feature type="region of interest" description="Disordered" evidence="6">
    <location>
        <begin position="408"/>
        <end position="429"/>
    </location>
</feature>
<sequence length="890" mass="98606">MSQAPSSKAAGKRRRETQSGDELAPPVTDNHRQVKKKPKDVSTVGDLSDSDSDSRTHAGDAGSDSGISAVAERAQQVALEAGVTGAVAAAAKIPPRRAIHLAKYANQTPEDILEKLMDKWRSDVYKHFKKPEIIPPQLGTNGPYIHRFRCRTYPSQKVDRADYDESTSNLNRHFKSCEGKKAPEGQTIDDYAHGIKYSAARVRYLLALWCARRHHPFTIVEDPEFRELLRMLYPKVEVPSRKTVSRDVRKIVEDSRERVQAKLLSHPGKLHICVDGWTSPNVIAFLGVTVHWQEAHEIQHLILDFIKLTKAHDGAYLGTKLIECLQAYGIEKKLLAVTCDNADNNSTMLDEMHRRVPSFGGRKARVRCFAHTLNLVVKAIVSQFSRKRSAPRAGAIPADVDADLANLDDNDVDEEPEEPRDETTEDRDAADEELLDGLEDDEPDLVVDAADIKQGILAVEKIMKLSQKVWNSPTVRAELETLAVESKLPCKVLVRSVKTCWNTVVEVLNRAVTMKAVLSELCDKAQFNKPRGIRLRRYVLTDEEWVVIEQLRLLLDPFLFSTHKISYSSRALVHEVIPYIDILTKHVDEWSEDPNQLPAIRAAAKRGRMILDKYYEKTDETIIYRVAMILNPRYKTQYFYLKNWPAAWIEEALDVIKAEWTSNYKGRGSHADNANTGAPPNGSRTHPGHHSAQRSAAPGPNSAAMFASISGDAGQTNIDNLDMYLESPPSSTIKDPLAYWTSLEKGTDDPGMADLARMALDFLSIPATSTDAERAFSQGGLTVTKLRHSLADKSVRAATLLGSWSRIEGIITEATVLPLLQGSNGKARVDVLAEYMPERGGSSASVADTEVDDPVIQAATSRAGPSRPRARNTGSKASSVASGSKVIELD</sequence>
<proteinExistence type="predicted"/>
<dbReference type="PANTHER" id="PTHR46481">
    <property type="entry name" value="ZINC FINGER BED DOMAIN-CONTAINING PROTEIN 4"/>
    <property type="match status" value="1"/>
</dbReference>
<comment type="caution">
    <text evidence="9">The sequence shown here is derived from an EMBL/GenBank/DDBJ whole genome shotgun (WGS) entry which is preliminary data.</text>
</comment>
<keyword evidence="2" id="KW-0479">Metal-binding</keyword>
<accession>A0A1M2VH58</accession>
<dbReference type="InterPro" id="IPR008906">
    <property type="entry name" value="HATC_C_dom"/>
</dbReference>
<feature type="region of interest" description="Disordered" evidence="6">
    <location>
        <begin position="840"/>
        <end position="890"/>
    </location>
</feature>
<dbReference type="GO" id="GO:0046983">
    <property type="term" value="F:protein dimerization activity"/>
    <property type="evidence" value="ECO:0007669"/>
    <property type="project" value="InterPro"/>
</dbReference>
<keyword evidence="12" id="KW-1185">Reference proteome</keyword>
<feature type="compositionally biased region" description="Low complexity" evidence="6">
    <location>
        <begin position="874"/>
        <end position="890"/>
    </location>
</feature>
<evidence type="ECO:0000313" key="11">
    <source>
        <dbReference type="EMBL" id="OJT06875.1"/>
    </source>
</evidence>
<dbReference type="SUPFAM" id="SSF53098">
    <property type="entry name" value="Ribonuclease H-like"/>
    <property type="match status" value="1"/>
</dbReference>